<dbReference type="InterPro" id="IPR012878">
    <property type="entry name" value="Beta-AFase-like_GH127_cat"/>
</dbReference>
<keyword evidence="3" id="KW-1185">Reference proteome</keyword>
<dbReference type="GeneID" id="81594318"/>
<dbReference type="AlphaFoldDB" id="A0AAD6G821"/>
<evidence type="ECO:0000313" key="2">
    <source>
        <dbReference type="EMBL" id="KAJ5464995.1"/>
    </source>
</evidence>
<comment type="caution">
    <text evidence="2">The sequence shown here is derived from an EMBL/GenBank/DDBJ whole genome shotgun (WGS) entry which is preliminary data.</text>
</comment>
<organism evidence="2 3">
    <name type="scientific">Penicillium daleae</name>
    <dbReference type="NCBI Taxonomy" id="63821"/>
    <lineage>
        <taxon>Eukaryota</taxon>
        <taxon>Fungi</taxon>
        <taxon>Dikarya</taxon>
        <taxon>Ascomycota</taxon>
        <taxon>Pezizomycotina</taxon>
        <taxon>Eurotiomycetes</taxon>
        <taxon>Eurotiomycetidae</taxon>
        <taxon>Eurotiales</taxon>
        <taxon>Aspergillaceae</taxon>
        <taxon>Penicillium</taxon>
    </lineage>
</organism>
<dbReference type="PANTHER" id="PTHR31151:SF0">
    <property type="entry name" value="PROLINE-TRNA LIGASE (DUF1680)"/>
    <property type="match status" value="1"/>
</dbReference>
<feature type="domain" description="Non-reducing end beta-L-arabinofuranosidase-like GH127 catalytic" evidence="1">
    <location>
        <begin position="317"/>
        <end position="412"/>
    </location>
</feature>
<sequence length="675" mass="75816">MVTGAMAEPVKPVNTLEPFKYSTFPLGSIKATGWLQDQLVLEANGLAGHLFEFYRYVANSTWVGGTYEYSELHESAPYWFNYIVPLAFTLDDPRLKNQAQQFLDYAIDHQAADGWLGPETTRQTRGIWARSLLYFALMQYAEADSAQTDRIVTAMHKFTILANSMLKNNFTGLIQQKSEEDDFDPFGFGLSRTHELPLALQWLYENHPRNNSEVIWETMNLMFAGGRQGGRDWTTFFVEGVFPTLGTPYIKTSGFTHGVNLAEGLRYPTVLYRMNHNDSLLEQTMNAVNWTYLYQSTRAGSITADEHLGGLSPQRGSETCMAVEMMFSMSYLFRFHGVNRFADNAERAAFNAFPAALTPDWWAHQYVQQTNQPWSRNLTAKPYFNVVSYGNTFGLEPNFPCCTVNHGQGYPKYVASSYVREKEDHIIHALLGPATLHTSVNGKNVIISCKTNYPFSGKLVYSIISATDMEFSVRIPAWTNSTKQNSYSLNGAKPKPLTQDSAGLQTIAIKKGETDLEINLEMSVQITEPRNGSVAVHYGPLLYALDIEFANASYHSPLNWTDRTPLPSDQITPETHDWVLDPTSEWRYAIDPATVTVEQLHHPDKDLPNPIWTRSAVPVALWVDGWLINGNEQTGTAAVPPQNPVVTGEPTKIRLIPYGAAKLRIADFPVAQRVA</sequence>
<reference evidence="2" key="1">
    <citation type="submission" date="2022-12" db="EMBL/GenBank/DDBJ databases">
        <authorList>
            <person name="Petersen C."/>
        </authorList>
    </citation>
    <scope>NUCLEOTIDE SEQUENCE</scope>
    <source>
        <strain evidence="2">IBT 16125</strain>
    </source>
</reference>
<gene>
    <name evidence="2" type="ORF">N7458_000681</name>
</gene>
<accession>A0AAD6G821</accession>
<dbReference type="EMBL" id="JAPVEA010000001">
    <property type="protein sequence ID" value="KAJ5464995.1"/>
    <property type="molecule type" value="Genomic_DNA"/>
</dbReference>
<proteinExistence type="predicted"/>
<evidence type="ECO:0000259" key="1">
    <source>
        <dbReference type="Pfam" id="PF07944"/>
    </source>
</evidence>
<evidence type="ECO:0000313" key="3">
    <source>
        <dbReference type="Proteomes" id="UP001213681"/>
    </source>
</evidence>
<dbReference type="PANTHER" id="PTHR31151">
    <property type="entry name" value="PROLINE-TRNA LIGASE (DUF1680)"/>
    <property type="match status" value="1"/>
</dbReference>
<protein>
    <recommendedName>
        <fullName evidence="1">Non-reducing end beta-L-arabinofuranosidase-like GH127 catalytic domain-containing protein</fullName>
    </recommendedName>
</protein>
<reference evidence="2" key="2">
    <citation type="journal article" date="2023" name="IMA Fungus">
        <title>Comparative genomic study of the Penicillium genus elucidates a diverse pangenome and 15 lateral gene transfer events.</title>
        <authorList>
            <person name="Petersen C."/>
            <person name="Sorensen T."/>
            <person name="Nielsen M.R."/>
            <person name="Sondergaard T.E."/>
            <person name="Sorensen J.L."/>
            <person name="Fitzpatrick D.A."/>
            <person name="Frisvad J.C."/>
            <person name="Nielsen K.L."/>
        </authorList>
    </citation>
    <scope>NUCLEOTIDE SEQUENCE</scope>
    <source>
        <strain evidence="2">IBT 16125</strain>
    </source>
</reference>
<dbReference type="Pfam" id="PF07944">
    <property type="entry name" value="Beta-AFase-like_GH127_cat"/>
    <property type="match status" value="1"/>
</dbReference>
<dbReference type="Proteomes" id="UP001213681">
    <property type="component" value="Unassembled WGS sequence"/>
</dbReference>
<name>A0AAD6G821_9EURO</name>
<dbReference type="RefSeq" id="XP_056771842.1">
    <property type="nucleotide sequence ID" value="XM_056904075.1"/>
</dbReference>